<protein>
    <submittedName>
        <fullName evidence="2">Uncharacterized protein</fullName>
    </submittedName>
</protein>
<keyword evidence="1" id="KW-1185">Reference proteome</keyword>
<proteinExistence type="predicted"/>
<dbReference type="AlphaFoldDB" id="A0A1I7ZTP5"/>
<evidence type="ECO:0000313" key="2">
    <source>
        <dbReference type="WBParaSite" id="L893_g29719.t1"/>
    </source>
</evidence>
<dbReference type="Proteomes" id="UP000095287">
    <property type="component" value="Unplaced"/>
</dbReference>
<sequence>MMLCCGTGLASFDDSPPFQCPHPAQVPVTEQHNPSRNVFCQYPGHQDVCPDKYARRVMIFTFKPAFLQFRLSDSV</sequence>
<accession>A0A1I7ZTP5</accession>
<reference evidence="2" key="1">
    <citation type="submission" date="2016-11" db="UniProtKB">
        <authorList>
            <consortium name="WormBaseParasite"/>
        </authorList>
    </citation>
    <scope>IDENTIFICATION</scope>
</reference>
<name>A0A1I7ZTP5_9BILA</name>
<organism evidence="1 2">
    <name type="scientific">Steinernema glaseri</name>
    <dbReference type="NCBI Taxonomy" id="37863"/>
    <lineage>
        <taxon>Eukaryota</taxon>
        <taxon>Metazoa</taxon>
        <taxon>Ecdysozoa</taxon>
        <taxon>Nematoda</taxon>
        <taxon>Chromadorea</taxon>
        <taxon>Rhabditida</taxon>
        <taxon>Tylenchina</taxon>
        <taxon>Panagrolaimomorpha</taxon>
        <taxon>Strongyloidoidea</taxon>
        <taxon>Steinernematidae</taxon>
        <taxon>Steinernema</taxon>
    </lineage>
</organism>
<evidence type="ECO:0000313" key="1">
    <source>
        <dbReference type="Proteomes" id="UP000095287"/>
    </source>
</evidence>
<dbReference type="WBParaSite" id="L893_g29719.t1">
    <property type="protein sequence ID" value="L893_g29719.t1"/>
    <property type="gene ID" value="L893_g29719"/>
</dbReference>